<feature type="domain" description="HTH hxlR-type" evidence="5">
    <location>
        <begin position="14"/>
        <end position="112"/>
    </location>
</feature>
<reference evidence="7" key="1">
    <citation type="journal article" date="2019" name="Int. J. Syst. Evol. Microbiol.">
        <title>The Global Catalogue of Microorganisms (GCM) 10K type strain sequencing project: providing services to taxonomists for standard genome sequencing and annotation.</title>
        <authorList>
            <consortium name="The Broad Institute Genomics Platform"/>
            <consortium name="The Broad Institute Genome Sequencing Center for Infectious Disease"/>
            <person name="Wu L."/>
            <person name="Ma J."/>
        </authorList>
    </citation>
    <scope>NUCLEOTIDE SEQUENCE [LARGE SCALE GENOMIC DNA]</scope>
    <source>
        <strain evidence="7">CGMCC 1.6774</strain>
    </source>
</reference>
<dbReference type="PANTHER" id="PTHR33204:SF29">
    <property type="entry name" value="TRANSCRIPTIONAL REGULATOR"/>
    <property type="match status" value="1"/>
</dbReference>
<gene>
    <name evidence="6" type="ORF">ACFSOX_18165</name>
</gene>
<keyword evidence="7" id="KW-1185">Reference proteome</keyword>
<dbReference type="EMBL" id="JBHUIW010000023">
    <property type="protein sequence ID" value="MFD2184083.1"/>
    <property type="molecule type" value="Genomic_DNA"/>
</dbReference>
<evidence type="ECO:0000259" key="5">
    <source>
        <dbReference type="PROSITE" id="PS51118"/>
    </source>
</evidence>
<organism evidence="6 7">
    <name type="scientific">Rhodoplanes azumiensis</name>
    <dbReference type="NCBI Taxonomy" id="1897628"/>
    <lineage>
        <taxon>Bacteria</taxon>
        <taxon>Pseudomonadati</taxon>
        <taxon>Pseudomonadota</taxon>
        <taxon>Alphaproteobacteria</taxon>
        <taxon>Hyphomicrobiales</taxon>
        <taxon>Nitrobacteraceae</taxon>
        <taxon>Rhodoplanes</taxon>
    </lineage>
</organism>
<keyword evidence="2" id="KW-0238">DNA-binding</keyword>
<accession>A0ABW5AM98</accession>
<dbReference type="SUPFAM" id="SSF46785">
    <property type="entry name" value="Winged helix' DNA-binding domain"/>
    <property type="match status" value="1"/>
</dbReference>
<dbReference type="PROSITE" id="PS51118">
    <property type="entry name" value="HTH_HXLR"/>
    <property type="match status" value="1"/>
</dbReference>
<dbReference type="InterPro" id="IPR002577">
    <property type="entry name" value="HTH_HxlR"/>
</dbReference>
<dbReference type="CDD" id="cd00090">
    <property type="entry name" value="HTH_ARSR"/>
    <property type="match status" value="1"/>
</dbReference>
<feature type="region of interest" description="Disordered" evidence="4">
    <location>
        <begin position="119"/>
        <end position="142"/>
    </location>
</feature>
<evidence type="ECO:0000256" key="4">
    <source>
        <dbReference type="SAM" id="MobiDB-lite"/>
    </source>
</evidence>
<dbReference type="InterPro" id="IPR011991">
    <property type="entry name" value="ArsR-like_HTH"/>
</dbReference>
<evidence type="ECO:0000256" key="3">
    <source>
        <dbReference type="ARBA" id="ARBA00023163"/>
    </source>
</evidence>
<evidence type="ECO:0000313" key="6">
    <source>
        <dbReference type="EMBL" id="MFD2184083.1"/>
    </source>
</evidence>
<keyword evidence="3" id="KW-0804">Transcription</keyword>
<dbReference type="RefSeq" id="WP_378479226.1">
    <property type="nucleotide sequence ID" value="NZ_JBHUIW010000023.1"/>
</dbReference>
<dbReference type="PANTHER" id="PTHR33204">
    <property type="entry name" value="TRANSCRIPTIONAL REGULATOR, MARR FAMILY"/>
    <property type="match status" value="1"/>
</dbReference>
<evidence type="ECO:0000256" key="2">
    <source>
        <dbReference type="ARBA" id="ARBA00023125"/>
    </source>
</evidence>
<sequence length="142" mass="15483">MPKPFRTYDCGPGCPVEATLDLIDGKWKGVVLYHLLDGCLRFNALRRKLPGVTQRVLTRQLRELEESGLIVRTVYAEVPPRVEYRLSARGESLRPVILALKAWGDAYLAERAAVSEASAAAARAPSGPSTDTGPLVSEPAPR</sequence>
<protein>
    <submittedName>
        <fullName evidence="6">Winged helix-turn-helix transcriptional regulator</fullName>
    </submittedName>
</protein>
<name>A0ABW5AM98_9BRAD</name>
<dbReference type="InterPro" id="IPR036388">
    <property type="entry name" value="WH-like_DNA-bd_sf"/>
</dbReference>
<dbReference type="Pfam" id="PF01638">
    <property type="entry name" value="HxlR"/>
    <property type="match status" value="1"/>
</dbReference>
<dbReference type="Proteomes" id="UP001597314">
    <property type="component" value="Unassembled WGS sequence"/>
</dbReference>
<proteinExistence type="predicted"/>
<evidence type="ECO:0000313" key="7">
    <source>
        <dbReference type="Proteomes" id="UP001597314"/>
    </source>
</evidence>
<dbReference type="InterPro" id="IPR036390">
    <property type="entry name" value="WH_DNA-bd_sf"/>
</dbReference>
<keyword evidence="1" id="KW-0805">Transcription regulation</keyword>
<dbReference type="Gene3D" id="1.10.10.10">
    <property type="entry name" value="Winged helix-like DNA-binding domain superfamily/Winged helix DNA-binding domain"/>
    <property type="match status" value="1"/>
</dbReference>
<comment type="caution">
    <text evidence="6">The sequence shown here is derived from an EMBL/GenBank/DDBJ whole genome shotgun (WGS) entry which is preliminary data.</text>
</comment>
<evidence type="ECO:0000256" key="1">
    <source>
        <dbReference type="ARBA" id="ARBA00023015"/>
    </source>
</evidence>